<evidence type="ECO:0000313" key="2">
    <source>
        <dbReference type="Proteomes" id="UP000054717"/>
    </source>
</evidence>
<dbReference type="RefSeq" id="WP_087633759.1">
    <property type="nucleotide sequence ID" value="NZ_FCNZ02000053.1"/>
</dbReference>
<accession>A0A158KEK7</accession>
<protein>
    <recommendedName>
        <fullName evidence="3">DUF2795 domain-containing protein</fullName>
    </recommendedName>
</protein>
<dbReference type="EMBL" id="FCNZ02000053">
    <property type="protein sequence ID" value="SAL79562.1"/>
    <property type="molecule type" value="Genomic_DNA"/>
</dbReference>
<keyword evidence="2" id="KW-1185">Reference proteome</keyword>
<organism evidence="1 2">
    <name type="scientific">Caballeronia telluris</name>
    <dbReference type="NCBI Taxonomy" id="326475"/>
    <lineage>
        <taxon>Bacteria</taxon>
        <taxon>Pseudomonadati</taxon>
        <taxon>Pseudomonadota</taxon>
        <taxon>Betaproteobacteria</taxon>
        <taxon>Burkholderiales</taxon>
        <taxon>Burkholderiaceae</taxon>
        <taxon>Caballeronia</taxon>
    </lineage>
</organism>
<dbReference type="Pfam" id="PF11387">
    <property type="entry name" value="DUF2795"/>
    <property type="match status" value="1"/>
</dbReference>
<evidence type="ECO:0000313" key="1">
    <source>
        <dbReference type="EMBL" id="SAL79562.1"/>
    </source>
</evidence>
<proteinExistence type="predicted"/>
<reference evidence="1" key="1">
    <citation type="submission" date="2016-01" db="EMBL/GenBank/DDBJ databases">
        <authorList>
            <person name="Peeters Charlotte."/>
        </authorList>
    </citation>
    <scope>NUCLEOTIDE SEQUENCE</scope>
    <source>
        <strain evidence="1">LMG 22936</strain>
    </source>
</reference>
<dbReference type="AlphaFoldDB" id="A0A158KEK7"/>
<sequence>MASEESSSGSNSLFIQIQKALKGVDYPTDKQTLVETARSNGASEDVLSALGALPDQQFQTPAEVSKAVGEEET</sequence>
<name>A0A158KEK7_9BURK</name>
<comment type="caution">
    <text evidence="1">The sequence shown here is derived from an EMBL/GenBank/DDBJ whole genome shotgun (WGS) entry which is preliminary data.</text>
</comment>
<gene>
    <name evidence="1" type="ORF">AWB66_06071</name>
</gene>
<dbReference type="InterPro" id="IPR021527">
    <property type="entry name" value="DUF2795"/>
</dbReference>
<dbReference type="STRING" id="326475.AWB66_06071"/>
<evidence type="ECO:0008006" key="3">
    <source>
        <dbReference type="Google" id="ProtNLM"/>
    </source>
</evidence>
<dbReference type="Proteomes" id="UP000054717">
    <property type="component" value="Unassembled WGS sequence"/>
</dbReference>